<accession>A0A8X6NHR7</accession>
<protein>
    <submittedName>
        <fullName evidence="1">Uncharacterized protein</fullName>
    </submittedName>
</protein>
<dbReference type="Proteomes" id="UP000887013">
    <property type="component" value="Unassembled WGS sequence"/>
</dbReference>
<comment type="caution">
    <text evidence="1">The sequence shown here is derived from an EMBL/GenBank/DDBJ whole genome shotgun (WGS) entry which is preliminary data.</text>
</comment>
<organism evidence="1 2">
    <name type="scientific">Nephila pilipes</name>
    <name type="common">Giant wood spider</name>
    <name type="synonym">Nephila maculata</name>
    <dbReference type="NCBI Taxonomy" id="299642"/>
    <lineage>
        <taxon>Eukaryota</taxon>
        <taxon>Metazoa</taxon>
        <taxon>Ecdysozoa</taxon>
        <taxon>Arthropoda</taxon>
        <taxon>Chelicerata</taxon>
        <taxon>Arachnida</taxon>
        <taxon>Araneae</taxon>
        <taxon>Araneomorphae</taxon>
        <taxon>Entelegynae</taxon>
        <taxon>Araneoidea</taxon>
        <taxon>Nephilidae</taxon>
        <taxon>Nephila</taxon>
    </lineage>
</organism>
<keyword evidence="2" id="KW-1185">Reference proteome</keyword>
<proteinExistence type="predicted"/>
<gene>
    <name evidence="1" type="ORF">NPIL_489251</name>
</gene>
<dbReference type="AlphaFoldDB" id="A0A8X6NHR7"/>
<evidence type="ECO:0000313" key="2">
    <source>
        <dbReference type="Proteomes" id="UP000887013"/>
    </source>
</evidence>
<dbReference type="EMBL" id="BMAW01009496">
    <property type="protein sequence ID" value="GFT14067.1"/>
    <property type="molecule type" value="Genomic_DNA"/>
</dbReference>
<reference evidence="1" key="1">
    <citation type="submission" date="2020-08" db="EMBL/GenBank/DDBJ databases">
        <title>Multicomponent nature underlies the extraordinary mechanical properties of spider dragline silk.</title>
        <authorList>
            <person name="Kono N."/>
            <person name="Nakamura H."/>
            <person name="Mori M."/>
            <person name="Yoshida Y."/>
            <person name="Ohtoshi R."/>
            <person name="Malay A.D."/>
            <person name="Moran D.A.P."/>
            <person name="Tomita M."/>
            <person name="Numata K."/>
            <person name="Arakawa K."/>
        </authorList>
    </citation>
    <scope>NUCLEOTIDE SEQUENCE</scope>
</reference>
<evidence type="ECO:0000313" key="1">
    <source>
        <dbReference type="EMBL" id="GFT14067.1"/>
    </source>
</evidence>
<sequence length="55" mass="6186">DVWLSGSMKDDLKCRISGYHSKFIRSHVMTTCRFLIGASDASLSFDRAKIHNGIL</sequence>
<name>A0A8X6NHR7_NEPPI</name>
<feature type="non-terminal residue" evidence="1">
    <location>
        <position position="1"/>
    </location>
</feature>